<feature type="non-terminal residue" evidence="2">
    <location>
        <position position="46"/>
    </location>
</feature>
<reference evidence="2" key="1">
    <citation type="journal article" date="2014" name="Front. Microbiol.">
        <title>High frequency of phylogenetically diverse reductive dehalogenase-homologous genes in deep subseafloor sedimentary metagenomes.</title>
        <authorList>
            <person name="Kawai M."/>
            <person name="Futagami T."/>
            <person name="Toyoda A."/>
            <person name="Takaki Y."/>
            <person name="Nishi S."/>
            <person name="Hori S."/>
            <person name="Arai W."/>
            <person name="Tsubouchi T."/>
            <person name="Morono Y."/>
            <person name="Uchiyama I."/>
            <person name="Ito T."/>
            <person name="Fujiyama A."/>
            <person name="Inagaki F."/>
            <person name="Takami H."/>
        </authorList>
    </citation>
    <scope>NUCLEOTIDE SEQUENCE</scope>
    <source>
        <strain evidence="2">Expedition CK06-06</strain>
    </source>
</reference>
<feature type="non-terminal residue" evidence="2">
    <location>
        <position position="1"/>
    </location>
</feature>
<proteinExistence type="predicted"/>
<keyword evidence="1" id="KW-0812">Transmembrane</keyword>
<evidence type="ECO:0000256" key="1">
    <source>
        <dbReference type="SAM" id="Phobius"/>
    </source>
</evidence>
<accession>X0U741</accession>
<dbReference type="AlphaFoldDB" id="X0U741"/>
<keyword evidence="1" id="KW-1133">Transmembrane helix</keyword>
<evidence type="ECO:0000313" key="2">
    <source>
        <dbReference type="EMBL" id="GAF95146.1"/>
    </source>
</evidence>
<protein>
    <submittedName>
        <fullName evidence="2">Uncharacterized protein</fullName>
    </submittedName>
</protein>
<comment type="caution">
    <text evidence="2">The sequence shown here is derived from an EMBL/GenBank/DDBJ whole genome shotgun (WGS) entry which is preliminary data.</text>
</comment>
<gene>
    <name evidence="2" type="ORF">S01H1_24484</name>
</gene>
<organism evidence="2">
    <name type="scientific">marine sediment metagenome</name>
    <dbReference type="NCBI Taxonomy" id="412755"/>
    <lineage>
        <taxon>unclassified sequences</taxon>
        <taxon>metagenomes</taxon>
        <taxon>ecological metagenomes</taxon>
    </lineage>
</organism>
<name>X0U741_9ZZZZ</name>
<sequence>TGFLGYPVVSAAFGGDKHAVLTAVMFDAFGMALPLITVGVAVAACF</sequence>
<dbReference type="EMBL" id="BARS01014607">
    <property type="protein sequence ID" value="GAF95146.1"/>
    <property type="molecule type" value="Genomic_DNA"/>
</dbReference>
<keyword evidence="1" id="KW-0472">Membrane</keyword>
<feature type="transmembrane region" description="Helical" evidence="1">
    <location>
        <begin position="20"/>
        <end position="45"/>
    </location>
</feature>